<feature type="coiled-coil region" evidence="1">
    <location>
        <begin position="47"/>
        <end position="74"/>
    </location>
</feature>
<keyword evidence="1" id="KW-0175">Coiled coil</keyword>
<reference evidence="2" key="1">
    <citation type="journal article" date="2014" name="Front. Microbiol.">
        <title>High frequency of phylogenetically diverse reductive dehalogenase-homologous genes in deep subseafloor sedimentary metagenomes.</title>
        <authorList>
            <person name="Kawai M."/>
            <person name="Futagami T."/>
            <person name="Toyoda A."/>
            <person name="Takaki Y."/>
            <person name="Nishi S."/>
            <person name="Hori S."/>
            <person name="Arai W."/>
            <person name="Tsubouchi T."/>
            <person name="Morono Y."/>
            <person name="Uchiyama I."/>
            <person name="Ito T."/>
            <person name="Fujiyama A."/>
            <person name="Inagaki F."/>
            <person name="Takami H."/>
        </authorList>
    </citation>
    <scope>NUCLEOTIDE SEQUENCE</scope>
    <source>
        <strain evidence="2">Expedition CK06-06</strain>
    </source>
</reference>
<comment type="caution">
    <text evidence="2">The sequence shown here is derived from an EMBL/GenBank/DDBJ whole genome shotgun (WGS) entry which is preliminary data.</text>
</comment>
<proteinExistence type="predicted"/>
<evidence type="ECO:0000313" key="2">
    <source>
        <dbReference type="EMBL" id="GAF81661.1"/>
    </source>
</evidence>
<dbReference type="Pfam" id="PF17253">
    <property type="entry name" value="DUF5320"/>
    <property type="match status" value="1"/>
</dbReference>
<accession>X0T2T3</accession>
<dbReference type="EMBL" id="BARS01008637">
    <property type="protein sequence ID" value="GAF81661.1"/>
    <property type="molecule type" value="Genomic_DNA"/>
</dbReference>
<sequence length="76" mass="8529">MGLGRGRGGGCFLGYPYPSADYYPPIPGFRTPYDPWGAAEITPEKERDILKSEAKVLKDEIAQIEKRIKELEGEKK</sequence>
<name>X0T2T3_9ZZZZ</name>
<evidence type="ECO:0000256" key="1">
    <source>
        <dbReference type="SAM" id="Coils"/>
    </source>
</evidence>
<dbReference type="AlphaFoldDB" id="X0T2T3"/>
<organism evidence="2">
    <name type="scientific">marine sediment metagenome</name>
    <dbReference type="NCBI Taxonomy" id="412755"/>
    <lineage>
        <taxon>unclassified sequences</taxon>
        <taxon>metagenomes</taxon>
        <taxon>ecological metagenomes</taxon>
    </lineage>
</organism>
<protein>
    <submittedName>
        <fullName evidence="2">Uncharacterized protein</fullName>
    </submittedName>
</protein>
<dbReference type="InterPro" id="IPR035205">
    <property type="entry name" value="DUF5320"/>
</dbReference>
<gene>
    <name evidence="2" type="ORF">S01H1_16416</name>
</gene>